<dbReference type="OMA" id="NSCTDEG"/>
<sequence length="122" mass="13544">MRIQVKVLLPFNVTVKEGQSVRLPCCLPVTCIKPVPVLWVKGEEIVLKQNSCTDEGNNICLTLRQAKKEDRGDYFCYSQGGEERWDLAVVRLKVTKTTCGSCTPTPPPVSVSIPLSLSLFYA</sequence>
<name>A0A3Q0T504_AMPCI</name>
<dbReference type="AlphaFoldDB" id="A0A3Q0T504"/>
<protein>
    <recommendedName>
        <fullName evidence="1">Ig-like domain-containing protein</fullName>
    </recommendedName>
</protein>
<dbReference type="Pfam" id="PF07679">
    <property type="entry name" value="I-set"/>
    <property type="match status" value="1"/>
</dbReference>
<proteinExistence type="predicted"/>
<dbReference type="InterPro" id="IPR007110">
    <property type="entry name" value="Ig-like_dom"/>
</dbReference>
<organism evidence="2 3">
    <name type="scientific">Amphilophus citrinellus</name>
    <name type="common">Midas cichlid</name>
    <name type="synonym">Cichlasoma citrinellum</name>
    <dbReference type="NCBI Taxonomy" id="61819"/>
    <lineage>
        <taxon>Eukaryota</taxon>
        <taxon>Metazoa</taxon>
        <taxon>Chordata</taxon>
        <taxon>Craniata</taxon>
        <taxon>Vertebrata</taxon>
        <taxon>Euteleostomi</taxon>
        <taxon>Actinopterygii</taxon>
        <taxon>Neopterygii</taxon>
        <taxon>Teleostei</taxon>
        <taxon>Neoteleostei</taxon>
        <taxon>Acanthomorphata</taxon>
        <taxon>Ovalentaria</taxon>
        <taxon>Cichlomorphae</taxon>
        <taxon>Cichliformes</taxon>
        <taxon>Cichlidae</taxon>
        <taxon>New World cichlids</taxon>
        <taxon>Cichlasomatinae</taxon>
        <taxon>Heroini</taxon>
        <taxon>Amphilophus</taxon>
    </lineage>
</organism>
<evidence type="ECO:0000313" key="2">
    <source>
        <dbReference type="Ensembl" id="ENSACIP00000029908.1"/>
    </source>
</evidence>
<dbReference type="InterPro" id="IPR013098">
    <property type="entry name" value="Ig_I-set"/>
</dbReference>
<evidence type="ECO:0000313" key="3">
    <source>
        <dbReference type="Proteomes" id="UP000261340"/>
    </source>
</evidence>
<dbReference type="InterPro" id="IPR036179">
    <property type="entry name" value="Ig-like_dom_sf"/>
</dbReference>
<dbReference type="STRING" id="61819.ENSACIP00000029908"/>
<feature type="domain" description="Ig-like" evidence="1">
    <location>
        <begin position="3"/>
        <end position="88"/>
    </location>
</feature>
<accession>A0A3Q0T504</accession>
<evidence type="ECO:0000259" key="1">
    <source>
        <dbReference type="PROSITE" id="PS50835"/>
    </source>
</evidence>
<keyword evidence="3" id="KW-1185">Reference proteome</keyword>
<reference evidence="2" key="1">
    <citation type="submission" date="2025-08" db="UniProtKB">
        <authorList>
            <consortium name="Ensembl"/>
        </authorList>
    </citation>
    <scope>IDENTIFICATION</scope>
</reference>
<dbReference type="InterPro" id="IPR013783">
    <property type="entry name" value="Ig-like_fold"/>
</dbReference>
<reference evidence="2" key="2">
    <citation type="submission" date="2025-09" db="UniProtKB">
        <authorList>
            <consortium name="Ensembl"/>
        </authorList>
    </citation>
    <scope>IDENTIFICATION</scope>
</reference>
<dbReference type="GeneTree" id="ENSGT00940000177359"/>
<dbReference type="SMART" id="SM00409">
    <property type="entry name" value="IG"/>
    <property type="match status" value="1"/>
</dbReference>
<dbReference type="PROSITE" id="PS50835">
    <property type="entry name" value="IG_LIKE"/>
    <property type="match status" value="1"/>
</dbReference>
<dbReference type="Ensembl" id="ENSACIT00000030692.1">
    <property type="protein sequence ID" value="ENSACIP00000029908.1"/>
    <property type="gene ID" value="ENSACIG00000023150.1"/>
</dbReference>
<dbReference type="Gene3D" id="2.60.40.10">
    <property type="entry name" value="Immunoglobulins"/>
    <property type="match status" value="1"/>
</dbReference>
<dbReference type="SUPFAM" id="SSF48726">
    <property type="entry name" value="Immunoglobulin"/>
    <property type="match status" value="1"/>
</dbReference>
<dbReference type="InterPro" id="IPR003599">
    <property type="entry name" value="Ig_sub"/>
</dbReference>
<dbReference type="Proteomes" id="UP000261340">
    <property type="component" value="Unplaced"/>
</dbReference>